<sequence>MSTNFLIDVPEPLNLKRWPLNRFFTQVKNTLKQIITELSDKIYINKLQNHQKLLMYQHLKNKHLKIIDQNFIKNVFLGLRSYLWNNYKNQEPEIFETNIYNVYKQVMANILHSFNEFNYLDINTAHTLMRKCNANPSDFAPINVGHANSEMMHDSNICSIISQQTNTYPKIPVDALLKFFTLIYELKFIFGDTNSRFDDFNFFL</sequence>
<dbReference type="EMBL" id="JWZT01005158">
    <property type="protein sequence ID" value="KII61986.1"/>
    <property type="molecule type" value="Genomic_DNA"/>
</dbReference>
<dbReference type="OrthoDB" id="10047020at2759"/>
<reference evidence="1 2" key="1">
    <citation type="journal article" date="2014" name="Genome Biol. Evol.">
        <title>The genome of the myxosporean Thelohanellus kitauei shows adaptations to nutrient acquisition within its fish host.</title>
        <authorList>
            <person name="Yang Y."/>
            <person name="Xiong J."/>
            <person name="Zhou Z."/>
            <person name="Huo F."/>
            <person name="Miao W."/>
            <person name="Ran C."/>
            <person name="Liu Y."/>
            <person name="Zhang J."/>
            <person name="Feng J."/>
            <person name="Wang M."/>
            <person name="Wang M."/>
            <person name="Wang L."/>
            <person name="Yao B."/>
        </authorList>
    </citation>
    <scope>NUCLEOTIDE SEQUENCE [LARGE SCALE GENOMIC DNA]</scope>
    <source>
        <strain evidence="1">Wuqing</strain>
    </source>
</reference>
<evidence type="ECO:0000313" key="1">
    <source>
        <dbReference type="EMBL" id="KII61986.1"/>
    </source>
</evidence>
<dbReference type="AlphaFoldDB" id="A0A0C2MK29"/>
<name>A0A0C2MK29_THEKT</name>
<evidence type="ECO:0000313" key="2">
    <source>
        <dbReference type="Proteomes" id="UP000031668"/>
    </source>
</evidence>
<protein>
    <submittedName>
        <fullName evidence="1">Uncharacterized protein</fullName>
    </submittedName>
</protein>
<proteinExistence type="predicted"/>
<gene>
    <name evidence="1" type="ORF">RF11_14143</name>
</gene>
<comment type="caution">
    <text evidence="1">The sequence shown here is derived from an EMBL/GenBank/DDBJ whole genome shotgun (WGS) entry which is preliminary data.</text>
</comment>
<keyword evidence="2" id="KW-1185">Reference proteome</keyword>
<accession>A0A0C2MK29</accession>
<organism evidence="1 2">
    <name type="scientific">Thelohanellus kitauei</name>
    <name type="common">Myxosporean</name>
    <dbReference type="NCBI Taxonomy" id="669202"/>
    <lineage>
        <taxon>Eukaryota</taxon>
        <taxon>Metazoa</taxon>
        <taxon>Cnidaria</taxon>
        <taxon>Myxozoa</taxon>
        <taxon>Myxosporea</taxon>
        <taxon>Bivalvulida</taxon>
        <taxon>Platysporina</taxon>
        <taxon>Myxobolidae</taxon>
        <taxon>Thelohanellus</taxon>
    </lineage>
</organism>
<dbReference type="Proteomes" id="UP000031668">
    <property type="component" value="Unassembled WGS sequence"/>
</dbReference>